<comment type="similarity">
    <text evidence="1">Belongs to the peptidase S10 family.</text>
</comment>
<dbReference type="GO" id="GO:0006508">
    <property type="term" value="P:proteolysis"/>
    <property type="evidence" value="ECO:0007669"/>
    <property type="project" value="InterPro"/>
</dbReference>
<accession>A0A2G2ZRI7</accession>
<feature type="transmembrane region" description="Helical" evidence="2">
    <location>
        <begin position="142"/>
        <end position="164"/>
    </location>
</feature>
<keyword evidence="2" id="KW-0812">Transmembrane</keyword>
<sequence length="165" mass="19338">MQLIEEVNNLHILEPECNPKPHLMFGQRRSLDEKFHQPNNTRQLKCREDWYINSNQWANDAQVQEALNIRKGFIGKWARCRHSVFSYYKIKVTNTIPYHASLSSKGYRQVDNGDHDKQVPFQSTITWIKSLNYSIVDDVSPYVIGPLVYGPLGYWLCIYSLLLFS</sequence>
<dbReference type="GO" id="GO:0004185">
    <property type="term" value="F:serine-type carboxypeptidase activity"/>
    <property type="evidence" value="ECO:0007669"/>
    <property type="project" value="InterPro"/>
</dbReference>
<reference evidence="3 4" key="2">
    <citation type="journal article" date="2017" name="Genome Biol.">
        <title>New reference genome sequences of hot pepper reveal the massive evolution of plant disease-resistance genes by retroduplication.</title>
        <authorList>
            <person name="Kim S."/>
            <person name="Park J."/>
            <person name="Yeom S.I."/>
            <person name="Kim Y.M."/>
            <person name="Seo E."/>
            <person name="Kim K.T."/>
            <person name="Kim M.S."/>
            <person name="Lee J.M."/>
            <person name="Cheong K."/>
            <person name="Shin H.S."/>
            <person name="Kim S.B."/>
            <person name="Han K."/>
            <person name="Lee J."/>
            <person name="Park M."/>
            <person name="Lee H.A."/>
            <person name="Lee H.Y."/>
            <person name="Lee Y."/>
            <person name="Oh S."/>
            <person name="Lee J.H."/>
            <person name="Choi E."/>
            <person name="Choi E."/>
            <person name="Lee S.E."/>
            <person name="Jeon J."/>
            <person name="Kim H."/>
            <person name="Choi G."/>
            <person name="Song H."/>
            <person name="Lee J."/>
            <person name="Lee S.C."/>
            <person name="Kwon J.K."/>
            <person name="Lee H.Y."/>
            <person name="Koo N."/>
            <person name="Hong Y."/>
            <person name="Kim R.W."/>
            <person name="Kang W.H."/>
            <person name="Huh J.H."/>
            <person name="Kang B.C."/>
            <person name="Yang T.J."/>
            <person name="Lee Y.H."/>
            <person name="Bennetzen J.L."/>
            <person name="Choi D."/>
        </authorList>
    </citation>
    <scope>NUCLEOTIDE SEQUENCE [LARGE SCALE GENOMIC DNA]</scope>
    <source>
        <strain evidence="4">cv. CM334</strain>
    </source>
</reference>
<dbReference type="Gramene" id="PHT84561">
    <property type="protein sequence ID" value="PHT84561"/>
    <property type="gene ID" value="T459_13004"/>
</dbReference>
<dbReference type="EMBL" id="AYRZ02000004">
    <property type="protein sequence ID" value="PHT84561.1"/>
    <property type="molecule type" value="Genomic_DNA"/>
</dbReference>
<evidence type="ECO:0000313" key="3">
    <source>
        <dbReference type="EMBL" id="PHT84561.1"/>
    </source>
</evidence>
<dbReference type="PANTHER" id="PTHR11802:SF29">
    <property type="entry name" value="SERINE CARBOXYPEPTIDASE-LIKE 19"/>
    <property type="match status" value="1"/>
</dbReference>
<evidence type="ECO:0000256" key="1">
    <source>
        <dbReference type="ARBA" id="ARBA00009431"/>
    </source>
</evidence>
<proteinExistence type="inferred from homology"/>
<keyword evidence="2" id="KW-1133">Transmembrane helix</keyword>
<keyword evidence="4" id="KW-1185">Reference proteome</keyword>
<name>A0A2G2ZRI7_CAPAN</name>
<dbReference type="InterPro" id="IPR029058">
    <property type="entry name" value="AB_hydrolase_fold"/>
</dbReference>
<evidence type="ECO:0000256" key="2">
    <source>
        <dbReference type="SAM" id="Phobius"/>
    </source>
</evidence>
<dbReference type="AlphaFoldDB" id="A0A2G2ZRI7"/>
<reference evidence="3 4" key="1">
    <citation type="journal article" date="2014" name="Nat. Genet.">
        <title>Genome sequence of the hot pepper provides insights into the evolution of pungency in Capsicum species.</title>
        <authorList>
            <person name="Kim S."/>
            <person name="Park M."/>
            <person name="Yeom S.I."/>
            <person name="Kim Y.M."/>
            <person name="Lee J.M."/>
            <person name="Lee H.A."/>
            <person name="Seo E."/>
            <person name="Choi J."/>
            <person name="Cheong K."/>
            <person name="Kim K.T."/>
            <person name="Jung K."/>
            <person name="Lee G.W."/>
            <person name="Oh S.K."/>
            <person name="Bae C."/>
            <person name="Kim S.B."/>
            <person name="Lee H.Y."/>
            <person name="Kim S.Y."/>
            <person name="Kim M.S."/>
            <person name="Kang B.C."/>
            <person name="Jo Y.D."/>
            <person name="Yang H.B."/>
            <person name="Jeong H.J."/>
            <person name="Kang W.H."/>
            <person name="Kwon J.K."/>
            <person name="Shin C."/>
            <person name="Lim J.Y."/>
            <person name="Park J.H."/>
            <person name="Huh J.H."/>
            <person name="Kim J.S."/>
            <person name="Kim B.D."/>
            <person name="Cohen O."/>
            <person name="Paran I."/>
            <person name="Suh M.C."/>
            <person name="Lee S.B."/>
            <person name="Kim Y.K."/>
            <person name="Shin Y."/>
            <person name="Noh S.J."/>
            <person name="Park J."/>
            <person name="Seo Y.S."/>
            <person name="Kwon S.Y."/>
            <person name="Kim H.A."/>
            <person name="Park J.M."/>
            <person name="Kim H.J."/>
            <person name="Choi S.B."/>
            <person name="Bosland P.W."/>
            <person name="Reeves G."/>
            <person name="Jo S.H."/>
            <person name="Lee B.W."/>
            <person name="Cho H.T."/>
            <person name="Choi H.S."/>
            <person name="Lee M.S."/>
            <person name="Yu Y."/>
            <person name="Do Choi Y."/>
            <person name="Park B.S."/>
            <person name="van Deynze A."/>
            <person name="Ashrafi H."/>
            <person name="Hill T."/>
            <person name="Kim W.T."/>
            <person name="Pai H.S."/>
            <person name="Ahn H.K."/>
            <person name="Yeam I."/>
            <person name="Giovannoni J.J."/>
            <person name="Rose J.K."/>
            <person name="Sorensen I."/>
            <person name="Lee S.J."/>
            <person name="Kim R.W."/>
            <person name="Choi I.Y."/>
            <person name="Choi B.S."/>
            <person name="Lim J.S."/>
            <person name="Lee Y.H."/>
            <person name="Choi D."/>
        </authorList>
    </citation>
    <scope>NUCLEOTIDE SEQUENCE [LARGE SCALE GENOMIC DNA]</scope>
    <source>
        <strain evidence="4">cv. CM334</strain>
    </source>
</reference>
<dbReference type="Gene3D" id="3.40.50.1820">
    <property type="entry name" value="alpha/beta hydrolase"/>
    <property type="match status" value="1"/>
</dbReference>
<dbReference type="Pfam" id="PF00450">
    <property type="entry name" value="Peptidase_S10"/>
    <property type="match status" value="1"/>
</dbReference>
<protein>
    <submittedName>
        <fullName evidence="3">Uncharacterized protein</fullName>
    </submittedName>
</protein>
<evidence type="ECO:0000313" key="4">
    <source>
        <dbReference type="Proteomes" id="UP000222542"/>
    </source>
</evidence>
<keyword evidence="2" id="KW-0472">Membrane</keyword>
<organism evidence="3 4">
    <name type="scientific">Capsicum annuum</name>
    <name type="common">Capsicum pepper</name>
    <dbReference type="NCBI Taxonomy" id="4072"/>
    <lineage>
        <taxon>Eukaryota</taxon>
        <taxon>Viridiplantae</taxon>
        <taxon>Streptophyta</taxon>
        <taxon>Embryophyta</taxon>
        <taxon>Tracheophyta</taxon>
        <taxon>Spermatophyta</taxon>
        <taxon>Magnoliopsida</taxon>
        <taxon>eudicotyledons</taxon>
        <taxon>Gunneridae</taxon>
        <taxon>Pentapetalae</taxon>
        <taxon>asterids</taxon>
        <taxon>lamiids</taxon>
        <taxon>Solanales</taxon>
        <taxon>Solanaceae</taxon>
        <taxon>Solanoideae</taxon>
        <taxon>Capsiceae</taxon>
        <taxon>Capsicum</taxon>
    </lineage>
</organism>
<dbReference type="SUPFAM" id="SSF53474">
    <property type="entry name" value="alpha/beta-Hydrolases"/>
    <property type="match status" value="1"/>
</dbReference>
<comment type="caution">
    <text evidence="3">The sequence shown here is derived from an EMBL/GenBank/DDBJ whole genome shotgun (WGS) entry which is preliminary data.</text>
</comment>
<dbReference type="STRING" id="4072.A0A2G2ZRI7"/>
<gene>
    <name evidence="3" type="ORF">T459_13004</name>
</gene>
<dbReference type="PANTHER" id="PTHR11802">
    <property type="entry name" value="SERINE PROTEASE FAMILY S10 SERINE CARBOXYPEPTIDASE"/>
    <property type="match status" value="1"/>
</dbReference>
<dbReference type="InterPro" id="IPR001563">
    <property type="entry name" value="Peptidase_S10"/>
</dbReference>
<dbReference type="Proteomes" id="UP000222542">
    <property type="component" value="Unassembled WGS sequence"/>
</dbReference>